<feature type="chain" id="PRO_5021368610" evidence="3">
    <location>
        <begin position="25"/>
        <end position="428"/>
    </location>
</feature>
<dbReference type="SUPFAM" id="SSF56954">
    <property type="entry name" value="Outer membrane efflux proteins (OEP)"/>
    <property type="match status" value="1"/>
</dbReference>
<keyword evidence="5" id="KW-1185">Reference proteome</keyword>
<dbReference type="AlphaFoldDB" id="A0A501XPK3"/>
<feature type="coiled-coil region" evidence="2">
    <location>
        <begin position="197"/>
        <end position="224"/>
    </location>
</feature>
<comment type="caution">
    <text evidence="4">The sequence shown here is derived from an EMBL/GenBank/DDBJ whole genome shotgun (WGS) entry which is preliminary data.</text>
</comment>
<dbReference type="Pfam" id="PF02321">
    <property type="entry name" value="OEP"/>
    <property type="match status" value="2"/>
</dbReference>
<proteinExistence type="inferred from homology"/>
<reference evidence="4 5" key="1">
    <citation type="submission" date="2019-06" db="EMBL/GenBank/DDBJ databases">
        <authorList>
            <person name="Lee I."/>
            <person name="Jang G.I."/>
            <person name="Hwang C.Y."/>
        </authorList>
    </citation>
    <scope>NUCLEOTIDE SEQUENCE [LARGE SCALE GENOMIC DNA]</scope>
    <source>
        <strain evidence="4 5">PAMC 28131</strain>
    </source>
</reference>
<dbReference type="InterPro" id="IPR003423">
    <property type="entry name" value="OMP_efflux"/>
</dbReference>
<sequence length="428" mass="44580">MILPRRWVGAAPVVLALLCGTTVAAGKSPDAAAVPALIAPVPAGTTLTLDAALQLALQQAPVIRAGAAGVEAEQGRLKQAGLLPNPQIQIDIEDFGGSGPYSGTGAAQVTTGLAMPLELGGKRGARVALGRQNLASAQAGQVLLLADLGREVRVRFASALAATEIAALSRKELETAREIERTVGLLVDGGREPPLRLVTARTERARAESALADAEARAAVERAALSAIIGYTGTAFVPVGESHAVQLTDVGRPDLVVADTRVAAAEATLRLERSQRIPDPTLNFGVRQYRGEGESALVAGVSLPFPLFNRNGGNIAAARAEVRRAEAERDATRLALDARTTSADAEVQAASARARMLETEILPGATEALRISRAGYTAGRFSYLDLLAAQRAVAEAGRGLAEARRDRAIAEAERDRALGRTPFPESNS</sequence>
<keyword evidence="3" id="KW-0732">Signal</keyword>
<dbReference type="PANTHER" id="PTHR30203:SF24">
    <property type="entry name" value="BLR4935 PROTEIN"/>
    <property type="match status" value="1"/>
</dbReference>
<name>A0A501XPK3_9SPHN</name>
<gene>
    <name evidence="4" type="ORF">FJQ54_05360</name>
</gene>
<dbReference type="OrthoDB" id="9791261at2"/>
<protein>
    <submittedName>
        <fullName evidence="4">TolC family protein</fullName>
    </submittedName>
</protein>
<dbReference type="EMBL" id="VFSU01000017">
    <property type="protein sequence ID" value="TPE62618.1"/>
    <property type="molecule type" value="Genomic_DNA"/>
</dbReference>
<organism evidence="4 5">
    <name type="scientific">Sandaracinobacter neustonicus</name>
    <dbReference type="NCBI Taxonomy" id="1715348"/>
    <lineage>
        <taxon>Bacteria</taxon>
        <taxon>Pseudomonadati</taxon>
        <taxon>Pseudomonadota</taxon>
        <taxon>Alphaproteobacteria</taxon>
        <taxon>Sphingomonadales</taxon>
        <taxon>Sphingosinicellaceae</taxon>
        <taxon>Sandaracinobacter</taxon>
    </lineage>
</organism>
<evidence type="ECO:0000313" key="4">
    <source>
        <dbReference type="EMBL" id="TPE62618.1"/>
    </source>
</evidence>
<accession>A0A501XPK3</accession>
<dbReference type="InterPro" id="IPR010131">
    <property type="entry name" value="MdtP/NodT-like"/>
</dbReference>
<keyword evidence="2" id="KW-0175">Coiled coil</keyword>
<dbReference type="Proteomes" id="UP000319897">
    <property type="component" value="Unassembled WGS sequence"/>
</dbReference>
<evidence type="ECO:0000256" key="3">
    <source>
        <dbReference type="SAM" id="SignalP"/>
    </source>
</evidence>
<dbReference type="PANTHER" id="PTHR30203">
    <property type="entry name" value="OUTER MEMBRANE CATION EFFLUX PROTEIN"/>
    <property type="match status" value="1"/>
</dbReference>
<dbReference type="GO" id="GO:0015562">
    <property type="term" value="F:efflux transmembrane transporter activity"/>
    <property type="evidence" value="ECO:0007669"/>
    <property type="project" value="InterPro"/>
</dbReference>
<dbReference type="Gene3D" id="1.20.1600.10">
    <property type="entry name" value="Outer membrane efflux proteins (OEP)"/>
    <property type="match status" value="1"/>
</dbReference>
<evidence type="ECO:0000256" key="2">
    <source>
        <dbReference type="SAM" id="Coils"/>
    </source>
</evidence>
<comment type="similarity">
    <text evidence="1">Belongs to the outer membrane factor (OMF) (TC 1.B.17) family.</text>
</comment>
<evidence type="ECO:0000313" key="5">
    <source>
        <dbReference type="Proteomes" id="UP000319897"/>
    </source>
</evidence>
<feature type="signal peptide" evidence="3">
    <location>
        <begin position="1"/>
        <end position="24"/>
    </location>
</feature>
<evidence type="ECO:0000256" key="1">
    <source>
        <dbReference type="ARBA" id="ARBA00007613"/>
    </source>
</evidence>